<protein>
    <submittedName>
        <fullName evidence="1">Uncharacterized protein</fullName>
    </submittedName>
</protein>
<accession>A0A0B6Y4M2</accession>
<dbReference type="PANTHER" id="PTHR16071:SF2">
    <property type="entry name" value="FIGNL1-INTERACTING REGULATOR OF RECOMBINATION AND MITOSIS"/>
    <property type="match status" value="1"/>
</dbReference>
<name>A0A0B6Y4M2_9EUPU</name>
<sequence>KMLDKICITGAKLEDHVQVLCSVCTGLFEICGVATCLDVKLVISLWKAIVKVCSQHINLLRDRFDVCPLINLLCEEIKQGYKYLFELCPGADSDTLVSFSSS</sequence>
<feature type="non-terminal residue" evidence="1">
    <location>
        <position position="1"/>
    </location>
</feature>
<evidence type="ECO:0000313" key="1">
    <source>
        <dbReference type="EMBL" id="CEK51099.1"/>
    </source>
</evidence>
<proteinExistence type="predicted"/>
<dbReference type="AlphaFoldDB" id="A0A0B6Y4M2"/>
<gene>
    <name evidence="1" type="primary">ORF12484</name>
</gene>
<reference evidence="1" key="1">
    <citation type="submission" date="2014-12" db="EMBL/GenBank/DDBJ databases">
        <title>Insight into the proteome of Arion vulgaris.</title>
        <authorList>
            <person name="Aradska J."/>
            <person name="Bulat T."/>
            <person name="Smidak R."/>
            <person name="Sarate P."/>
            <person name="Gangsoo J."/>
            <person name="Sialana F."/>
            <person name="Bilban M."/>
            <person name="Lubec G."/>
        </authorList>
    </citation>
    <scope>NUCLEOTIDE SEQUENCE</scope>
    <source>
        <tissue evidence="1">Skin</tissue>
    </source>
</reference>
<organism evidence="1">
    <name type="scientific">Arion vulgaris</name>
    <dbReference type="NCBI Taxonomy" id="1028688"/>
    <lineage>
        <taxon>Eukaryota</taxon>
        <taxon>Metazoa</taxon>
        <taxon>Spiralia</taxon>
        <taxon>Lophotrochozoa</taxon>
        <taxon>Mollusca</taxon>
        <taxon>Gastropoda</taxon>
        <taxon>Heterobranchia</taxon>
        <taxon>Euthyneura</taxon>
        <taxon>Panpulmonata</taxon>
        <taxon>Eupulmonata</taxon>
        <taxon>Stylommatophora</taxon>
        <taxon>Helicina</taxon>
        <taxon>Arionoidea</taxon>
        <taxon>Arionidae</taxon>
        <taxon>Arion</taxon>
    </lineage>
</organism>
<dbReference type="InterPro" id="IPR027902">
    <property type="entry name" value="DUF4487"/>
</dbReference>
<dbReference type="PANTHER" id="PTHR16071">
    <property type="entry name" value="CHROMOSOME 1 OPEN READING FRAME 112"/>
    <property type="match status" value="1"/>
</dbReference>
<dbReference type="EMBL" id="HACG01004234">
    <property type="protein sequence ID" value="CEK51099.1"/>
    <property type="molecule type" value="Transcribed_RNA"/>
</dbReference>